<dbReference type="AlphaFoldDB" id="A0A2J7X2Y7"/>
<dbReference type="OrthoDB" id="412109at2759"/>
<dbReference type="EMBL" id="PGGS01005320">
    <property type="protein sequence ID" value="PNG70140.1"/>
    <property type="molecule type" value="Genomic_DNA"/>
</dbReference>
<evidence type="ECO:0000313" key="2">
    <source>
        <dbReference type="EMBL" id="PNG70140.1"/>
    </source>
</evidence>
<dbReference type="PROSITE" id="PS50088">
    <property type="entry name" value="ANK_REPEAT"/>
    <property type="match status" value="1"/>
</dbReference>
<dbReference type="Gene3D" id="1.25.40.20">
    <property type="entry name" value="Ankyrin repeat-containing domain"/>
    <property type="match status" value="1"/>
</dbReference>
<protein>
    <submittedName>
        <fullName evidence="2">Uncharacterized protein</fullName>
    </submittedName>
</protein>
<dbReference type="InterPro" id="IPR036770">
    <property type="entry name" value="Ankyrin_rpt-contain_sf"/>
</dbReference>
<comment type="caution">
    <text evidence="2">The sequence shown here is derived from an EMBL/GenBank/DDBJ whole genome shotgun (WGS) entry which is preliminary data.</text>
</comment>
<reference evidence="2 3" key="1">
    <citation type="journal article" date="2017" name="Mol. Biol. Evol.">
        <title>The 4-celled Tetrabaena socialis nuclear genome reveals the essential components for genetic control of cell number at the origin of multicellularity in the volvocine lineage.</title>
        <authorList>
            <person name="Featherston J."/>
            <person name="Arakaki Y."/>
            <person name="Hanschen E.R."/>
            <person name="Ferris P.J."/>
            <person name="Michod R.E."/>
            <person name="Olson B.J.S.C."/>
            <person name="Nozaki H."/>
            <person name="Durand P.M."/>
        </authorList>
    </citation>
    <scope>NUCLEOTIDE SEQUENCE [LARGE SCALE GENOMIC DNA]</scope>
    <source>
        <strain evidence="2 3">NIES-571</strain>
    </source>
</reference>
<dbReference type="Pfam" id="PF00023">
    <property type="entry name" value="Ank"/>
    <property type="match status" value="1"/>
</dbReference>
<dbReference type="SUPFAM" id="SSF48403">
    <property type="entry name" value="Ankyrin repeat"/>
    <property type="match status" value="1"/>
</dbReference>
<name>A0A2J7X2Y7_9CHLO</name>
<proteinExistence type="predicted"/>
<keyword evidence="3" id="KW-1185">Reference proteome</keyword>
<dbReference type="PROSITE" id="PS50297">
    <property type="entry name" value="ANK_REP_REGION"/>
    <property type="match status" value="1"/>
</dbReference>
<keyword evidence="1" id="KW-0040">ANK repeat</keyword>
<accession>A0A2J7X2Y7</accession>
<evidence type="ECO:0000313" key="3">
    <source>
        <dbReference type="Proteomes" id="UP000236333"/>
    </source>
</evidence>
<gene>
    <name evidence="2" type="ORF">TSOC_015411</name>
</gene>
<dbReference type="Proteomes" id="UP000236333">
    <property type="component" value="Unassembled WGS sequence"/>
</dbReference>
<sequence>MCDESNTVPDWVRPGMRFTALHGAVSRAQHETVVLLLRYGANPEVMDVTRKTAFKVAPSLEALQQLLQQLVKVENEVPALDLLATQTRSAPPSPASALLFARC</sequence>
<evidence type="ECO:0000256" key="1">
    <source>
        <dbReference type="PROSITE-ProRule" id="PRU00023"/>
    </source>
</evidence>
<feature type="repeat" description="ANK" evidence="1">
    <location>
        <begin position="16"/>
        <end position="48"/>
    </location>
</feature>
<dbReference type="InterPro" id="IPR002110">
    <property type="entry name" value="Ankyrin_rpt"/>
</dbReference>
<organism evidence="2 3">
    <name type="scientific">Tetrabaena socialis</name>
    <dbReference type="NCBI Taxonomy" id="47790"/>
    <lineage>
        <taxon>Eukaryota</taxon>
        <taxon>Viridiplantae</taxon>
        <taxon>Chlorophyta</taxon>
        <taxon>core chlorophytes</taxon>
        <taxon>Chlorophyceae</taxon>
        <taxon>CS clade</taxon>
        <taxon>Chlamydomonadales</taxon>
        <taxon>Tetrabaenaceae</taxon>
        <taxon>Tetrabaena</taxon>
    </lineage>
</organism>